<name>A0A7W3U0F3_9LACO</name>
<dbReference type="EMBL" id="JACIUY010000059">
    <property type="protein sequence ID" value="MBB1086380.1"/>
    <property type="molecule type" value="Genomic_DNA"/>
</dbReference>
<reference evidence="1 2" key="1">
    <citation type="submission" date="2020-07" db="EMBL/GenBank/DDBJ databases">
        <title>Description of Limosilactobacillus balticus sp. nov., Limosilactobacillus agrestis sp. nov., Limosilactobacillus albertensis sp. nov., Limosilactobacillus rudii sp. nov., Limosilactobacillus fastidiosus sp. nov., five novel Limosilactobacillus species isolated from the vertebrate gastrointestinal tract, and proposal of 6 subspecies of Limosilactobacillus reuteri adapted to the gastrointestinal tract of specific vertebrate hosts.</title>
        <authorList>
            <person name="Li F."/>
            <person name="Cheng C."/>
            <person name="Zheng J."/>
            <person name="Quevedo R.M."/>
            <person name="Li J."/>
            <person name="Roos S."/>
            <person name="Gaenzle M.G."/>
            <person name="Walter J."/>
        </authorList>
    </citation>
    <scope>NUCLEOTIDE SEQUENCE [LARGE SCALE GENOMIC DNA]</scope>
    <source>
        <strain evidence="1 2">WF-MA3-C</strain>
    </source>
</reference>
<proteinExistence type="predicted"/>
<comment type="caution">
    <text evidence="1">The sequence shown here is derived from an EMBL/GenBank/DDBJ whole genome shotgun (WGS) entry which is preliminary data.</text>
</comment>
<dbReference type="RefSeq" id="WP_182581252.1">
    <property type="nucleotide sequence ID" value="NZ_JACIUY010000059.1"/>
</dbReference>
<evidence type="ECO:0000313" key="2">
    <source>
        <dbReference type="Proteomes" id="UP000518255"/>
    </source>
</evidence>
<sequence>MDKKPFSDKRWRDNSLEGVKFDNSKVTPEQKKKTAAFHKLFKETFAKKNKHSD</sequence>
<evidence type="ECO:0000313" key="1">
    <source>
        <dbReference type="EMBL" id="MBB1086380.1"/>
    </source>
</evidence>
<dbReference type="Proteomes" id="UP000518255">
    <property type="component" value="Unassembled WGS sequence"/>
</dbReference>
<protein>
    <submittedName>
        <fullName evidence="1">Uncharacterized protein</fullName>
    </submittedName>
</protein>
<organism evidence="1 2">
    <name type="scientific">Limosilactobacillus fastidiosus</name>
    <dbReference type="NCBI Taxonomy" id="2759855"/>
    <lineage>
        <taxon>Bacteria</taxon>
        <taxon>Bacillati</taxon>
        <taxon>Bacillota</taxon>
        <taxon>Bacilli</taxon>
        <taxon>Lactobacillales</taxon>
        <taxon>Lactobacillaceae</taxon>
        <taxon>Limosilactobacillus</taxon>
    </lineage>
</organism>
<dbReference type="AlphaFoldDB" id="A0A7W3U0F3"/>
<accession>A0A7W3U0F3</accession>
<gene>
    <name evidence="1" type="ORF">H5R63_06245</name>
</gene>